<dbReference type="GO" id="GO:0048544">
    <property type="term" value="P:recognition of pollen"/>
    <property type="evidence" value="ECO:0007669"/>
    <property type="project" value="InterPro"/>
</dbReference>
<dbReference type="SMART" id="SM00108">
    <property type="entry name" value="B_lectin"/>
    <property type="match status" value="1"/>
</dbReference>
<dbReference type="Pfam" id="PF01453">
    <property type="entry name" value="B_lectin"/>
    <property type="match status" value="1"/>
</dbReference>
<dbReference type="InterPro" id="IPR000858">
    <property type="entry name" value="S_locus_glycoprot_dom"/>
</dbReference>
<keyword evidence="2" id="KW-1015">Disulfide bond</keyword>
<dbReference type="InterPro" id="IPR003609">
    <property type="entry name" value="Pan_app"/>
</dbReference>
<evidence type="ECO:0000256" key="1">
    <source>
        <dbReference type="ARBA" id="ARBA00022729"/>
    </source>
</evidence>
<evidence type="ECO:0000256" key="2">
    <source>
        <dbReference type="ARBA" id="ARBA00023157"/>
    </source>
</evidence>
<gene>
    <name evidence="7" type="ORF">POM88_004934</name>
</gene>
<feature type="chain" id="PRO_5042043590" evidence="4">
    <location>
        <begin position="30"/>
        <end position="585"/>
    </location>
</feature>
<keyword evidence="3" id="KW-0325">Glycoprotein</keyword>
<reference evidence="7" key="1">
    <citation type="submission" date="2023-02" db="EMBL/GenBank/DDBJ databases">
        <title>Genome of toxic invasive species Heracleum sosnowskyi carries increased number of genes despite the absence of recent whole-genome duplications.</title>
        <authorList>
            <person name="Schelkunov M."/>
            <person name="Shtratnikova V."/>
            <person name="Makarenko M."/>
            <person name="Klepikova A."/>
            <person name="Omelchenko D."/>
            <person name="Novikova G."/>
            <person name="Obukhova E."/>
            <person name="Bogdanov V."/>
            <person name="Penin A."/>
            <person name="Logacheva M."/>
        </authorList>
    </citation>
    <scope>NUCLEOTIDE SEQUENCE</scope>
    <source>
        <strain evidence="7">Hsosn_3</strain>
        <tissue evidence="7">Leaf</tissue>
    </source>
</reference>
<keyword evidence="8" id="KW-1185">Reference proteome</keyword>
<protein>
    <submittedName>
        <fullName evidence="7">Receptor-like serine/threonine-protein kinase</fullName>
    </submittedName>
</protein>
<name>A0AAD8JKW7_9APIA</name>
<dbReference type="Gene3D" id="2.90.10.10">
    <property type="entry name" value="Bulb-type lectin domain"/>
    <property type="match status" value="1"/>
</dbReference>
<dbReference type="AlphaFoldDB" id="A0AAD8JKW7"/>
<comment type="caution">
    <text evidence="7">The sequence shown here is derived from an EMBL/GenBank/DDBJ whole genome shotgun (WGS) entry which is preliminary data.</text>
</comment>
<evidence type="ECO:0000313" key="7">
    <source>
        <dbReference type="EMBL" id="KAK1405329.1"/>
    </source>
</evidence>
<dbReference type="Gene3D" id="1.10.510.10">
    <property type="entry name" value="Transferase(Phosphotransferase) domain 1"/>
    <property type="match status" value="1"/>
</dbReference>
<dbReference type="Pfam" id="PF08276">
    <property type="entry name" value="PAN_2"/>
    <property type="match status" value="1"/>
</dbReference>
<feature type="domain" description="Bulb-type lectin" evidence="5">
    <location>
        <begin position="30"/>
        <end position="158"/>
    </location>
</feature>
<dbReference type="GO" id="GO:0016301">
    <property type="term" value="F:kinase activity"/>
    <property type="evidence" value="ECO:0007669"/>
    <property type="project" value="UniProtKB-KW"/>
</dbReference>
<evidence type="ECO:0000256" key="3">
    <source>
        <dbReference type="ARBA" id="ARBA00023180"/>
    </source>
</evidence>
<dbReference type="EMBL" id="JAUIZM010000001">
    <property type="protein sequence ID" value="KAK1405329.1"/>
    <property type="molecule type" value="Genomic_DNA"/>
</dbReference>
<evidence type="ECO:0000259" key="6">
    <source>
        <dbReference type="PROSITE" id="PS50948"/>
    </source>
</evidence>
<keyword evidence="7" id="KW-0675">Receptor</keyword>
<dbReference type="SUPFAM" id="SSF51110">
    <property type="entry name" value="alpha-D-mannose-specific plant lectins"/>
    <property type="match status" value="1"/>
</dbReference>
<dbReference type="PROSITE" id="PS50948">
    <property type="entry name" value="PAN"/>
    <property type="match status" value="1"/>
</dbReference>
<reference evidence="7" key="2">
    <citation type="submission" date="2023-05" db="EMBL/GenBank/DDBJ databases">
        <authorList>
            <person name="Schelkunov M.I."/>
        </authorList>
    </citation>
    <scope>NUCLEOTIDE SEQUENCE</scope>
    <source>
        <strain evidence="7">Hsosn_3</strain>
        <tissue evidence="7">Leaf</tissue>
    </source>
</reference>
<evidence type="ECO:0000256" key="4">
    <source>
        <dbReference type="SAM" id="SignalP"/>
    </source>
</evidence>
<dbReference type="SMART" id="SM00473">
    <property type="entry name" value="PAN_AP"/>
    <property type="match status" value="1"/>
</dbReference>
<keyword evidence="7" id="KW-0418">Kinase</keyword>
<proteinExistence type="predicted"/>
<dbReference type="InterPro" id="IPR001480">
    <property type="entry name" value="Bulb-type_lectin_dom"/>
</dbReference>
<dbReference type="CDD" id="cd00028">
    <property type="entry name" value="B_lectin"/>
    <property type="match status" value="1"/>
</dbReference>
<dbReference type="PROSITE" id="PS50927">
    <property type="entry name" value="BULB_LECTIN"/>
    <property type="match status" value="1"/>
</dbReference>
<evidence type="ECO:0000313" key="8">
    <source>
        <dbReference type="Proteomes" id="UP001237642"/>
    </source>
</evidence>
<accession>A0AAD8JKW7</accession>
<dbReference type="Proteomes" id="UP001237642">
    <property type="component" value="Unassembled WGS sequence"/>
</dbReference>
<feature type="domain" description="Apple" evidence="6">
    <location>
        <begin position="354"/>
        <end position="445"/>
    </location>
</feature>
<evidence type="ECO:0000259" key="5">
    <source>
        <dbReference type="PROSITE" id="PS50927"/>
    </source>
</evidence>
<dbReference type="Pfam" id="PF00954">
    <property type="entry name" value="S_locus_glycop"/>
    <property type="match status" value="1"/>
</dbReference>
<dbReference type="PANTHER" id="PTHR32444">
    <property type="entry name" value="BULB-TYPE LECTIN DOMAIN-CONTAINING PROTEIN"/>
    <property type="match status" value="1"/>
</dbReference>
<dbReference type="CDD" id="cd01098">
    <property type="entry name" value="PAN_AP_plant"/>
    <property type="match status" value="1"/>
</dbReference>
<organism evidence="7 8">
    <name type="scientific">Heracleum sosnowskyi</name>
    <dbReference type="NCBI Taxonomy" id="360622"/>
    <lineage>
        <taxon>Eukaryota</taxon>
        <taxon>Viridiplantae</taxon>
        <taxon>Streptophyta</taxon>
        <taxon>Embryophyta</taxon>
        <taxon>Tracheophyta</taxon>
        <taxon>Spermatophyta</taxon>
        <taxon>Magnoliopsida</taxon>
        <taxon>eudicotyledons</taxon>
        <taxon>Gunneridae</taxon>
        <taxon>Pentapetalae</taxon>
        <taxon>asterids</taxon>
        <taxon>campanulids</taxon>
        <taxon>Apiales</taxon>
        <taxon>Apiaceae</taxon>
        <taxon>Apioideae</taxon>
        <taxon>apioid superclade</taxon>
        <taxon>Tordylieae</taxon>
        <taxon>Tordyliinae</taxon>
        <taxon>Heracleum</taxon>
    </lineage>
</organism>
<keyword evidence="1 4" id="KW-0732">Signal</keyword>
<dbReference type="PANTHER" id="PTHR32444:SF247">
    <property type="entry name" value="OS01G0958200 PROTEIN"/>
    <property type="match status" value="1"/>
</dbReference>
<dbReference type="InterPro" id="IPR036426">
    <property type="entry name" value="Bulb-type_lectin_dom_sf"/>
</dbReference>
<keyword evidence="7" id="KW-0808">Transferase</keyword>
<feature type="signal peptide" evidence="4">
    <location>
        <begin position="1"/>
        <end position="29"/>
    </location>
</feature>
<sequence length="585" mass="66114">MNLVTKKTTLNLLVLLLCFLCFGTHLHEGTDVITVGHTLSGNQTISSKGGTFELGFFTPGFFMSGQSRNYYIGIWYKNFVNKTVVWVANTNRPVSDPFTSELVLFPNGNLALLDESRIQIWSSNSKATTYNSTLAILLDNGNFVTRDDQDSSNIIWQSFDYPTDTWLPGGKIGYNKIKKEKIYLTPWQDAEYPTPGSYSLQVETNRTSLIIVVDNEWNHGTLLSTGAWTGTNFLLVPDFDRNAFISNFKYFSDANEIKFTYDAANLKRLTRFTIGSGRLQQFVCWGDFPECQWRLYWDWPNTQCDIPNFCGAFGTCNPLQVFPCDCLPGYERVPKNWTKGDYTHGCIRKSPLECGVEGEGKDTFLSINMEFSSTFTGDAQSIYVESEKECKSACLRNCTCTGFAFYESRFLKCVIWNGKVYNMKLLSDGIKSRKSYSDDFFRVRISKSGKASKISVWIAVAGLEGFIILLGRRNMELLDDGDYFPALVADKVSKGEEVLMQFLDHRLEGVADSSEVGRACKVACWCIQDDEKNRPTMELVIQIFEGISEVGIPPFPQFLIGFTKYNTTQSVVYQHYTSNTTSSDS</sequence>